<dbReference type="PANTHER" id="PTHR42941:SF1">
    <property type="entry name" value="SLL1037 PROTEIN"/>
    <property type="match status" value="1"/>
</dbReference>
<dbReference type="Proteomes" id="UP000001203">
    <property type="component" value="Chromosome circular"/>
</dbReference>
<evidence type="ECO:0000313" key="2">
    <source>
        <dbReference type="EMBL" id="ACB52485.1"/>
    </source>
</evidence>
<dbReference type="HOGENOM" id="CLU_068205_0_0_3"/>
<evidence type="ECO:0000256" key="1">
    <source>
        <dbReference type="SAM" id="Phobius"/>
    </source>
</evidence>
<dbReference type="EMBL" id="CP000806">
    <property type="protein sequence ID" value="ACB52485.1"/>
    <property type="molecule type" value="Genomic_DNA"/>
</dbReference>
<dbReference type="Gene3D" id="3.40.190.10">
    <property type="entry name" value="Periplasmic binding protein-like II"/>
    <property type="match status" value="2"/>
</dbReference>
<keyword evidence="1" id="KW-0472">Membrane</keyword>
<dbReference type="NCBIfam" id="TIGR02122">
    <property type="entry name" value="TRAP_TAXI"/>
    <property type="match status" value="1"/>
</dbReference>
<dbReference type="Pfam" id="PF16868">
    <property type="entry name" value="NMT1_3"/>
    <property type="match status" value="1"/>
</dbReference>
<evidence type="ECO:0000313" key="3">
    <source>
        <dbReference type="Proteomes" id="UP000001203"/>
    </source>
</evidence>
<reference evidence="2 3" key="1">
    <citation type="journal article" date="2008" name="Proc. Natl. Acad. Sci. U.S.A.">
        <title>The genome of Cyanothece 51142, a unicellular diazotrophic cyanobacterium important in the marine nitrogen cycle.</title>
        <authorList>
            <person name="Welsh E.A."/>
            <person name="Liberton M."/>
            <person name="Stoeckel J."/>
            <person name="Loh T."/>
            <person name="Elvitigala T."/>
            <person name="Wang C."/>
            <person name="Wollam A."/>
            <person name="Fulton R.S."/>
            <person name="Clifton S.W."/>
            <person name="Jacobs J.M."/>
            <person name="Aurora R."/>
            <person name="Ghosh B.K."/>
            <person name="Sherman L.A."/>
            <person name="Smith R.D."/>
            <person name="Wilson R.K."/>
            <person name="Pakrasi H.B."/>
        </authorList>
    </citation>
    <scope>NUCLEOTIDE SEQUENCE [LARGE SCALE GENOMIC DNA]</scope>
    <source>
        <strain evidence="3">ATCC 51142 / BH68</strain>
    </source>
</reference>
<gene>
    <name evidence="2" type="ordered locus">cce_3137</name>
</gene>
<dbReference type="RefSeq" id="WP_012362078.1">
    <property type="nucleotide sequence ID" value="NC_010546.1"/>
</dbReference>
<keyword evidence="3" id="KW-1185">Reference proteome</keyword>
<keyword evidence="1" id="KW-1133">Transmembrane helix</keyword>
<dbReference type="SUPFAM" id="SSF53850">
    <property type="entry name" value="Periplasmic binding protein-like II"/>
    <property type="match status" value="1"/>
</dbReference>
<organism evidence="2 3">
    <name type="scientific">Crocosphaera subtropica (strain ATCC 51142 / BH68)</name>
    <name type="common">Cyanothece sp. (strain ATCC 51142)</name>
    <dbReference type="NCBI Taxonomy" id="43989"/>
    <lineage>
        <taxon>Bacteria</taxon>
        <taxon>Bacillati</taxon>
        <taxon>Cyanobacteriota</taxon>
        <taxon>Cyanophyceae</taxon>
        <taxon>Oscillatoriophycideae</taxon>
        <taxon>Chroococcales</taxon>
        <taxon>Aphanothecaceae</taxon>
        <taxon>Crocosphaera</taxon>
        <taxon>Crocosphaera subtropica</taxon>
    </lineage>
</organism>
<sequence length="315" mass="35257">MKKKLYYLLCVFLGIMVMFLVFIPSHTVAQNSPMEIKIATGNEAGEYYSVAKDLEKFALTKNLDLDLIPTRGALDNIDTVFRHETIPLGVTQSDLLAFLNTFANKDEMARLTAESIRAVLPLYDEEIHLITRKDINSASELTGKRVSIGESGSGTSTTASTLIYHLDIQPKAIQALDIKRSIDALRKQEIDGFFYVVGVPAKVLEEQILPEDNFQVLPLALPTQPNDEFLAKIYANAVLPANTYSWQTEPVNTLKVKSYLFTFADEDCNYVTPVAKLIRENLAWFQENGDPVWKKVNPKDLSQLNSQRVSSCAAM</sequence>
<proteinExistence type="predicted"/>
<protein>
    <submittedName>
        <fullName evidence="2">TRAP transporter solute receptor, TAXI family</fullName>
    </submittedName>
</protein>
<dbReference type="STRING" id="43989.cce_3137"/>
<keyword evidence="1" id="KW-0812">Transmembrane</keyword>
<dbReference type="KEGG" id="cyt:cce_3137"/>
<dbReference type="eggNOG" id="COG2358">
    <property type="taxonomic scope" value="Bacteria"/>
</dbReference>
<keyword evidence="2" id="KW-0675">Receptor</keyword>
<feature type="transmembrane region" description="Helical" evidence="1">
    <location>
        <begin position="5"/>
        <end position="23"/>
    </location>
</feature>
<name>B1WX16_CROS5</name>
<dbReference type="InterPro" id="IPR011852">
    <property type="entry name" value="TRAP_TAXI"/>
</dbReference>
<dbReference type="AlphaFoldDB" id="B1WX16"/>
<dbReference type="OrthoDB" id="9776669at2"/>
<accession>B1WX16</accession>
<dbReference type="PANTHER" id="PTHR42941">
    <property type="entry name" value="SLL1037 PROTEIN"/>
    <property type="match status" value="1"/>
</dbReference>